<feature type="compositionally biased region" description="Basic residues" evidence="3">
    <location>
        <begin position="97"/>
        <end position="109"/>
    </location>
</feature>
<dbReference type="GO" id="GO:0016020">
    <property type="term" value="C:membrane"/>
    <property type="evidence" value="ECO:0007669"/>
    <property type="project" value="GOC"/>
</dbReference>
<protein>
    <recommendedName>
        <fullName evidence="4">Aminotransferase class I/classII large domain-containing protein</fullName>
    </recommendedName>
</protein>
<feature type="compositionally biased region" description="Polar residues" evidence="3">
    <location>
        <begin position="76"/>
        <end position="90"/>
    </location>
</feature>
<evidence type="ECO:0000256" key="2">
    <source>
        <dbReference type="ARBA" id="ARBA00022679"/>
    </source>
</evidence>
<gene>
    <name evidence="5" type="ORF">SAPINGB_P001804</name>
</gene>
<evidence type="ECO:0000313" key="5">
    <source>
        <dbReference type="EMBL" id="VVT48488.1"/>
    </source>
</evidence>
<keyword evidence="2" id="KW-0808">Transferase</keyword>
<dbReference type="GO" id="GO:0004758">
    <property type="term" value="F:serine C-palmitoyltransferase activity"/>
    <property type="evidence" value="ECO:0007669"/>
    <property type="project" value="TreeGrafter"/>
</dbReference>
<feature type="compositionally biased region" description="Low complexity" evidence="3">
    <location>
        <begin position="181"/>
        <end position="213"/>
    </location>
</feature>
<name>A0A5E8BBA9_9ASCO</name>
<feature type="region of interest" description="Disordered" evidence="3">
    <location>
        <begin position="178"/>
        <end position="213"/>
    </location>
</feature>
<dbReference type="InterPro" id="IPR015421">
    <property type="entry name" value="PyrdxlP-dep_Trfase_major"/>
</dbReference>
<feature type="compositionally biased region" description="Low complexity" evidence="3">
    <location>
        <begin position="236"/>
        <end position="253"/>
    </location>
</feature>
<feature type="region of interest" description="Disordered" evidence="3">
    <location>
        <begin position="235"/>
        <end position="258"/>
    </location>
</feature>
<feature type="domain" description="Aminotransferase class I/classII large" evidence="4">
    <location>
        <begin position="398"/>
        <end position="754"/>
    </location>
</feature>
<comment type="cofactor">
    <cofactor evidence="1">
        <name>pyridoxal 5'-phosphate</name>
        <dbReference type="ChEBI" id="CHEBI:597326"/>
    </cofactor>
</comment>
<dbReference type="SUPFAM" id="SSF53383">
    <property type="entry name" value="PLP-dependent transferases"/>
    <property type="match status" value="1"/>
</dbReference>
<dbReference type="EMBL" id="CABVLU010000002">
    <property type="protein sequence ID" value="VVT48488.1"/>
    <property type="molecule type" value="Genomic_DNA"/>
</dbReference>
<evidence type="ECO:0000256" key="1">
    <source>
        <dbReference type="ARBA" id="ARBA00001933"/>
    </source>
</evidence>
<feature type="compositionally biased region" description="Low complexity" evidence="3">
    <location>
        <begin position="130"/>
        <end position="157"/>
    </location>
</feature>
<dbReference type="PANTHER" id="PTHR13693">
    <property type="entry name" value="CLASS II AMINOTRANSFERASE/8-AMINO-7-OXONONANOATE SYNTHASE"/>
    <property type="match status" value="1"/>
</dbReference>
<dbReference type="Gene3D" id="3.90.1150.10">
    <property type="entry name" value="Aspartate Aminotransferase, domain 1"/>
    <property type="match status" value="1"/>
</dbReference>
<proteinExistence type="predicted"/>
<dbReference type="GO" id="GO:0046512">
    <property type="term" value="P:sphingosine biosynthetic process"/>
    <property type="evidence" value="ECO:0007669"/>
    <property type="project" value="TreeGrafter"/>
</dbReference>
<dbReference type="InterPro" id="IPR050087">
    <property type="entry name" value="AON_synthase_class-II"/>
</dbReference>
<evidence type="ECO:0000256" key="3">
    <source>
        <dbReference type="SAM" id="MobiDB-lite"/>
    </source>
</evidence>
<dbReference type="GO" id="GO:0046513">
    <property type="term" value="P:ceramide biosynthetic process"/>
    <property type="evidence" value="ECO:0007669"/>
    <property type="project" value="TreeGrafter"/>
</dbReference>
<sequence length="801" mass="87711">MSVAAVAPSKDLRDAVLAADEAESVMARDYPDIKADLDTRVNTHHPHNEPIPINISYSDSSAITLHSHTIAPIHSANLSNSSGGPPLTSTQHSHLPPSHHQHQHQHHHNQSTEPGSPTKHNHQEDLHGRSTIAASNTTTTTITTTTNSSSSSSSSSSPLHQTTLSHSVPIDTSATLVSDISSPSSSLVSPVSSPSSTSTTPSPTLAPSTTNTPAATTANLQQEKKQLHSQQPLEATLMSQSSSATSESNTTYSDSGKSTHYSELNEVEFGKLTSKKYLYKSHWPAGKELPFVPEDLPNLYVFISTYLSYLLLIILGHAEDYFYDLIRDDSTKNLRISNGFAPIVSAFDSFYVRRQKQRLTDCFSRITTGVPGRFIRVLDRHTEDNMTSFIYDGTDSLCLNLSSYNYLGFAQSAGQCTDVADVAINSYGTTSGAPRIAGGTLDYHLISEKVVADFVGKESALIYSMGYGTNATIFSSLVDKQCLVISDELNHASIRFGVRMSGAFIKIFKHNDMVDLEHLLREQISQGQPRTRRPWKKILIVVEGLYSMEGTMCNLPALVNLRKKYKFYLFVDEAHSVGAIGPHGRGVADFFSIDTKNIDIMMGTLTKSFGATGGYIAADKLIVDKLKLNNFGNLYSESAAPPVLAQINSSLLTITGDLLPGQGQERLQRIAFNSRYLRLGLKRLGFIVSGMEDSPIIPLMVYQPSKMSAFSRLMLSRKIAVVVVGYPATPLTSSRVRLCVSASLTKEDLDRLLREVNEAGDYLNLKFSCELSPTTGKLRRENIDDVLKTLVDDVQKDMSQF</sequence>
<dbReference type="AlphaFoldDB" id="A0A5E8BBA9"/>
<evidence type="ECO:0000259" key="4">
    <source>
        <dbReference type="Pfam" id="PF00155"/>
    </source>
</evidence>
<dbReference type="GO" id="GO:0030170">
    <property type="term" value="F:pyridoxal phosphate binding"/>
    <property type="evidence" value="ECO:0007669"/>
    <property type="project" value="InterPro"/>
</dbReference>
<dbReference type="Proteomes" id="UP000398389">
    <property type="component" value="Unassembled WGS sequence"/>
</dbReference>
<dbReference type="InterPro" id="IPR015424">
    <property type="entry name" value="PyrdxlP-dep_Trfase"/>
</dbReference>
<dbReference type="RefSeq" id="XP_031852415.1">
    <property type="nucleotide sequence ID" value="XM_031996524.1"/>
</dbReference>
<keyword evidence="6" id="KW-1185">Reference proteome</keyword>
<dbReference type="InterPro" id="IPR015422">
    <property type="entry name" value="PyrdxlP-dep_Trfase_small"/>
</dbReference>
<dbReference type="OrthoDB" id="65434at2759"/>
<dbReference type="GO" id="GO:0017059">
    <property type="term" value="C:serine palmitoyltransferase complex"/>
    <property type="evidence" value="ECO:0007669"/>
    <property type="project" value="TreeGrafter"/>
</dbReference>
<dbReference type="GeneID" id="43580624"/>
<dbReference type="Pfam" id="PF00155">
    <property type="entry name" value="Aminotran_1_2"/>
    <property type="match status" value="1"/>
</dbReference>
<accession>A0A5E8BBA9</accession>
<feature type="region of interest" description="Disordered" evidence="3">
    <location>
        <begin position="74"/>
        <end position="164"/>
    </location>
</feature>
<reference evidence="5 6" key="1">
    <citation type="submission" date="2019-09" db="EMBL/GenBank/DDBJ databases">
        <authorList>
            <person name="Brejova B."/>
        </authorList>
    </citation>
    <scope>NUCLEOTIDE SEQUENCE [LARGE SCALE GENOMIC DNA]</scope>
</reference>
<dbReference type="CDD" id="cd06454">
    <property type="entry name" value="KBL_like"/>
    <property type="match status" value="1"/>
</dbReference>
<evidence type="ECO:0000313" key="6">
    <source>
        <dbReference type="Proteomes" id="UP000398389"/>
    </source>
</evidence>
<organism evidence="5 6">
    <name type="scientific">Magnusiomyces paraingens</name>
    <dbReference type="NCBI Taxonomy" id="2606893"/>
    <lineage>
        <taxon>Eukaryota</taxon>
        <taxon>Fungi</taxon>
        <taxon>Dikarya</taxon>
        <taxon>Ascomycota</taxon>
        <taxon>Saccharomycotina</taxon>
        <taxon>Dipodascomycetes</taxon>
        <taxon>Dipodascales</taxon>
        <taxon>Dipodascaceae</taxon>
        <taxon>Magnusiomyces</taxon>
    </lineage>
</organism>
<dbReference type="InterPro" id="IPR004839">
    <property type="entry name" value="Aminotransferase_I/II_large"/>
</dbReference>
<dbReference type="PANTHER" id="PTHR13693:SF3">
    <property type="entry name" value="LD36009P"/>
    <property type="match status" value="1"/>
</dbReference>
<dbReference type="Gene3D" id="3.40.640.10">
    <property type="entry name" value="Type I PLP-dependent aspartate aminotransferase-like (Major domain)"/>
    <property type="match status" value="1"/>
</dbReference>